<evidence type="ECO:0000256" key="2">
    <source>
        <dbReference type="ARBA" id="ARBA00012636"/>
    </source>
</evidence>
<feature type="active site" description="Proton acceptor" evidence="7">
    <location>
        <position position="162"/>
    </location>
</feature>
<dbReference type="EC" id="2.3.3.9" evidence="2"/>
<dbReference type="FunFam" id="3.20.20.360:FF:000001">
    <property type="entry name" value="Malate synthase"/>
    <property type="match status" value="1"/>
</dbReference>
<keyword evidence="12" id="KW-1185">Reference proteome</keyword>
<dbReference type="Pfam" id="PF20656">
    <property type="entry name" value="MS_N"/>
    <property type="match status" value="1"/>
</dbReference>
<evidence type="ECO:0000256" key="4">
    <source>
        <dbReference type="ARBA" id="ARBA00022532"/>
    </source>
</evidence>
<evidence type="ECO:0000256" key="6">
    <source>
        <dbReference type="ARBA" id="ARBA00047918"/>
    </source>
</evidence>
<comment type="similarity">
    <text evidence="1">Belongs to the malate synthase family.</text>
</comment>
<dbReference type="Pfam" id="PF01274">
    <property type="entry name" value="MS_TIM-barrel"/>
    <property type="match status" value="1"/>
</dbReference>
<evidence type="ECO:0000256" key="1">
    <source>
        <dbReference type="ARBA" id="ARBA00006394"/>
    </source>
</evidence>
<keyword evidence="4" id="KW-0816">Tricarboxylic acid cycle</keyword>
<dbReference type="FunFam" id="1.20.1220.12:FF:000001">
    <property type="entry name" value="Malate synthase"/>
    <property type="match status" value="1"/>
</dbReference>
<dbReference type="EMBL" id="CWGJ01000011">
    <property type="protein sequence ID" value="CRX38030.1"/>
    <property type="molecule type" value="Genomic_DNA"/>
</dbReference>
<dbReference type="GO" id="GO:0006097">
    <property type="term" value="P:glyoxylate cycle"/>
    <property type="evidence" value="ECO:0007669"/>
    <property type="project" value="UniProtKB-KW"/>
</dbReference>
<dbReference type="Proteomes" id="UP000220251">
    <property type="component" value="Unassembled WGS sequence"/>
</dbReference>
<evidence type="ECO:0000259" key="10">
    <source>
        <dbReference type="Pfam" id="PF20659"/>
    </source>
</evidence>
<dbReference type="InterPro" id="IPR011076">
    <property type="entry name" value="Malate_synth_sf"/>
</dbReference>
<dbReference type="Gene3D" id="1.20.1220.12">
    <property type="entry name" value="Malate synthase, domain III"/>
    <property type="match status" value="1"/>
</dbReference>
<keyword evidence="3" id="KW-0329">Glyoxylate bypass</keyword>
<dbReference type="InterPro" id="IPR006252">
    <property type="entry name" value="Malate_synthA"/>
</dbReference>
<comment type="catalytic activity">
    <reaction evidence="6">
        <text>glyoxylate + acetyl-CoA + H2O = (S)-malate + CoA + H(+)</text>
        <dbReference type="Rhea" id="RHEA:18181"/>
        <dbReference type="ChEBI" id="CHEBI:15377"/>
        <dbReference type="ChEBI" id="CHEBI:15378"/>
        <dbReference type="ChEBI" id="CHEBI:15589"/>
        <dbReference type="ChEBI" id="CHEBI:36655"/>
        <dbReference type="ChEBI" id="CHEBI:57287"/>
        <dbReference type="ChEBI" id="CHEBI:57288"/>
        <dbReference type="EC" id="2.3.3.9"/>
    </reaction>
</comment>
<keyword evidence="5 11" id="KW-0808">Transferase</keyword>
<dbReference type="RefSeq" id="WP_098037887.1">
    <property type="nucleotide sequence ID" value="NZ_CWGJ01000011.1"/>
</dbReference>
<dbReference type="PANTHER" id="PTHR42902:SF1">
    <property type="entry name" value="MALATE SYNTHASE 1-RELATED"/>
    <property type="match status" value="1"/>
</dbReference>
<dbReference type="AlphaFoldDB" id="A0A0H5E478"/>
<evidence type="ECO:0000313" key="11">
    <source>
        <dbReference type="EMBL" id="CRX38030.1"/>
    </source>
</evidence>
<gene>
    <name evidence="11" type="primary">aceB</name>
    <name evidence="11" type="ORF">ELAC_0678</name>
</gene>
<dbReference type="InterPro" id="IPR001465">
    <property type="entry name" value="Malate_synthase_TIM"/>
</dbReference>
<dbReference type="OrthoDB" id="9768429at2"/>
<evidence type="ECO:0000259" key="8">
    <source>
        <dbReference type="Pfam" id="PF01274"/>
    </source>
</evidence>
<keyword evidence="11" id="KW-0012">Acyltransferase</keyword>
<feature type="domain" description="Malate synthase TIM barrel" evidence="8">
    <location>
        <begin position="158"/>
        <end position="392"/>
    </location>
</feature>
<sequence length="530" mass="60068">MEDEEIKLKPHPPHPLFTDLLNAGAIDFLSALHREFEDKREALLARRIVRQYEIDQGGRFDFPPEPASIRNDPSWSVAPCPADLNKRWVEITGPTDAKMLINALNSKADIYMADFEDSNSPTFGNIMSGHFNLKKAIRRALEHKTPKKTYRLNATTATLFVRPRGWHLPETHFFVDDAPVSASLFDFGVYLYHNAHELIKKGSAPYFYLPKMESHLEARLWQEVFTFAEEKLSLPKGTIRCTVLIETIGAAFEMEEILFELKESITGLNAGRWDYIFSIIKKEQANAELVFPDRGSITMRVPFMKAYADLLVHTCHKRGAHAMGGMSAFVPKRGDEEVNRIAFAKVREDKELEVSQGFDGTWVAHPDLVPLATEVFETKLGRDNQKDMLRNDALGDTAKLTQFTVPGGKVTLAGVRQNARISLIYLAAWLSGQGALAIDNLMEDLATCEISRAQLWQWIHRKAELEEGGVVSLDLVKQTIEEAERELLANPDEPYPHRKKLSKAKQRLIECVSSEQFIEFLSSHCLKDIF</sequence>
<evidence type="ECO:0000256" key="5">
    <source>
        <dbReference type="ARBA" id="ARBA00022679"/>
    </source>
</evidence>
<dbReference type="Gene3D" id="3.20.20.360">
    <property type="entry name" value="Malate synthase, domain 3"/>
    <property type="match status" value="1"/>
</dbReference>
<dbReference type="InterPro" id="IPR044856">
    <property type="entry name" value="Malate_synth_C_sf"/>
</dbReference>
<dbReference type="CDD" id="cd00727">
    <property type="entry name" value="malate_synt_A"/>
    <property type="match status" value="1"/>
</dbReference>
<dbReference type="InterPro" id="IPR046363">
    <property type="entry name" value="MS_N_TIM-barrel_dom"/>
</dbReference>
<evidence type="ECO:0000313" key="12">
    <source>
        <dbReference type="Proteomes" id="UP000220251"/>
    </source>
</evidence>
<name>A0A0H5E478_9BACT</name>
<proteinExistence type="inferred from homology"/>
<dbReference type="Pfam" id="PF20659">
    <property type="entry name" value="MS_C"/>
    <property type="match status" value="1"/>
</dbReference>
<protein>
    <recommendedName>
        <fullName evidence="2">malate synthase</fullName>
        <ecNumber evidence="2">2.3.3.9</ecNumber>
    </recommendedName>
</protein>
<feature type="domain" description="Malate synthase C-terminal" evidence="10">
    <location>
        <begin position="410"/>
        <end position="528"/>
    </location>
</feature>
<dbReference type="PANTHER" id="PTHR42902">
    <property type="entry name" value="MALATE SYNTHASE"/>
    <property type="match status" value="1"/>
</dbReference>
<organism evidence="11 12">
    <name type="scientific">Estrella lausannensis</name>
    <dbReference type="NCBI Taxonomy" id="483423"/>
    <lineage>
        <taxon>Bacteria</taxon>
        <taxon>Pseudomonadati</taxon>
        <taxon>Chlamydiota</taxon>
        <taxon>Chlamydiia</taxon>
        <taxon>Parachlamydiales</taxon>
        <taxon>Candidatus Criblamydiaceae</taxon>
        <taxon>Estrella</taxon>
    </lineage>
</organism>
<evidence type="ECO:0000256" key="3">
    <source>
        <dbReference type="ARBA" id="ARBA00022435"/>
    </source>
</evidence>
<accession>A0A0H5E478</accession>
<evidence type="ECO:0000256" key="7">
    <source>
        <dbReference type="PIRSR" id="PIRSR001363-1"/>
    </source>
</evidence>
<dbReference type="SUPFAM" id="SSF51645">
    <property type="entry name" value="Malate synthase G"/>
    <property type="match status" value="1"/>
</dbReference>
<dbReference type="InterPro" id="IPR048355">
    <property type="entry name" value="MS_C"/>
</dbReference>
<dbReference type="NCBIfam" id="TIGR01344">
    <property type="entry name" value="malate_syn_A"/>
    <property type="match status" value="1"/>
</dbReference>
<dbReference type="GO" id="GO:0004474">
    <property type="term" value="F:malate synthase activity"/>
    <property type="evidence" value="ECO:0007669"/>
    <property type="project" value="UniProtKB-EC"/>
</dbReference>
<dbReference type="InterPro" id="IPR048356">
    <property type="entry name" value="MS_N"/>
</dbReference>
<dbReference type="GO" id="GO:0005737">
    <property type="term" value="C:cytoplasm"/>
    <property type="evidence" value="ECO:0007669"/>
    <property type="project" value="TreeGrafter"/>
</dbReference>
<feature type="active site" description="Proton donor" evidence="7">
    <location>
        <position position="444"/>
    </location>
</feature>
<dbReference type="PIRSF" id="PIRSF001363">
    <property type="entry name" value="Malate_synth"/>
    <property type="match status" value="1"/>
</dbReference>
<reference evidence="12" key="1">
    <citation type="submission" date="2015-06" db="EMBL/GenBank/DDBJ databases">
        <authorList>
            <person name="Bertelli C."/>
        </authorList>
    </citation>
    <scope>NUCLEOTIDE SEQUENCE [LARGE SCALE GENOMIC DNA]</scope>
    <source>
        <strain evidence="12">CRIB-30</strain>
    </source>
</reference>
<feature type="domain" description="Malate synthase N-terminal" evidence="9">
    <location>
        <begin position="17"/>
        <end position="66"/>
    </location>
</feature>
<evidence type="ECO:0000259" key="9">
    <source>
        <dbReference type="Pfam" id="PF20656"/>
    </source>
</evidence>
<dbReference type="GO" id="GO:0006099">
    <property type="term" value="P:tricarboxylic acid cycle"/>
    <property type="evidence" value="ECO:0007669"/>
    <property type="project" value="UniProtKB-KW"/>
</dbReference>